<dbReference type="OrthoDB" id="1098523at2"/>
<dbReference type="EMBL" id="JACIES010000001">
    <property type="protein sequence ID" value="MBB4024761.1"/>
    <property type="molecule type" value="Genomic_DNA"/>
</dbReference>
<dbReference type="RefSeq" id="WP_151411457.1">
    <property type="nucleotide sequence ID" value="NZ_AP028155.1"/>
</dbReference>
<organism evidence="2 3">
    <name type="scientific">Butyricimonas faecihominis</name>
    <dbReference type="NCBI Taxonomy" id="1472416"/>
    <lineage>
        <taxon>Bacteria</taxon>
        <taxon>Pseudomonadati</taxon>
        <taxon>Bacteroidota</taxon>
        <taxon>Bacteroidia</taxon>
        <taxon>Bacteroidales</taxon>
        <taxon>Odoribacteraceae</taxon>
        <taxon>Butyricimonas</taxon>
    </lineage>
</organism>
<gene>
    <name evidence="2" type="ORF">GGR14_000522</name>
</gene>
<evidence type="ECO:0000256" key="1">
    <source>
        <dbReference type="SAM" id="MobiDB-lite"/>
    </source>
</evidence>
<evidence type="ECO:0000313" key="3">
    <source>
        <dbReference type="Proteomes" id="UP000546007"/>
    </source>
</evidence>
<protein>
    <submittedName>
        <fullName evidence="2">Uncharacterized protein</fullName>
    </submittedName>
</protein>
<comment type="caution">
    <text evidence="2">The sequence shown here is derived from an EMBL/GenBank/DDBJ whole genome shotgun (WGS) entry which is preliminary data.</text>
</comment>
<sequence length="240" mass="27125">MKKKKKITRPAGKRPETTRCDGVTTYYRKGKVCHCSSKRPPGSREERDRRRAARTLNQRQRSSVFALVSRLVKILTRKLRDLNAWVSLAKATNMTPANLCHKVNGTACDENGVANFRAFIFSVGWLAVPLFTRVTRRGWEITIEWRPHGVPNETRDKDTLVIGYFYDSLPDAPRVLHLPNVTRAGRVATFTLPDPVTATGKPLSPDEIVHLYPYVAGFGQDEFSTSVYLRVARDVDEILG</sequence>
<keyword evidence="3" id="KW-1185">Reference proteome</keyword>
<evidence type="ECO:0000313" key="2">
    <source>
        <dbReference type="EMBL" id="MBB4024761.1"/>
    </source>
</evidence>
<dbReference type="Proteomes" id="UP000546007">
    <property type="component" value="Unassembled WGS sequence"/>
</dbReference>
<proteinExistence type="predicted"/>
<reference evidence="2 3" key="1">
    <citation type="submission" date="2020-08" db="EMBL/GenBank/DDBJ databases">
        <title>Genomic Encyclopedia of Type Strains, Phase IV (KMG-IV): sequencing the most valuable type-strain genomes for metagenomic binning, comparative biology and taxonomic classification.</title>
        <authorList>
            <person name="Goeker M."/>
        </authorList>
    </citation>
    <scope>NUCLEOTIDE SEQUENCE [LARGE SCALE GENOMIC DNA]</scope>
    <source>
        <strain evidence="2 3">DSM 105721</strain>
    </source>
</reference>
<dbReference type="AlphaFoldDB" id="A0A7W6HTL7"/>
<feature type="region of interest" description="Disordered" evidence="1">
    <location>
        <begin position="35"/>
        <end position="57"/>
    </location>
</feature>
<accession>A0A7W6HTL7</accession>
<dbReference type="GeneID" id="93100977"/>
<name>A0A7W6HTL7_9BACT</name>